<accession>A0AAW8PYF7</accession>
<comment type="caution">
    <text evidence="1">The sequence shown here is derived from an EMBL/GenBank/DDBJ whole genome shotgun (WGS) entry which is preliminary data.</text>
</comment>
<evidence type="ECO:0000313" key="2">
    <source>
        <dbReference type="Proteomes" id="UP001253193"/>
    </source>
</evidence>
<dbReference type="RefSeq" id="WP_311020125.1">
    <property type="nucleotide sequence ID" value="NZ_JAUHGG010000003.1"/>
</dbReference>
<dbReference type="EMBL" id="JAUHGG010000003">
    <property type="protein sequence ID" value="MDS1821253.1"/>
    <property type="molecule type" value="Genomic_DNA"/>
</dbReference>
<evidence type="ECO:0000313" key="1">
    <source>
        <dbReference type="EMBL" id="MDS1821253.1"/>
    </source>
</evidence>
<gene>
    <name evidence="1" type="ORF">QX249_11315</name>
</gene>
<reference evidence="1" key="1">
    <citation type="submission" date="2023-06" db="EMBL/GenBank/DDBJ databases">
        <title>Genomic Diversity of Vibrio spp. and Metagenomic Analysis of Pathogens in Florida Gulf Coastal Waters Following Hurricane Ian.</title>
        <authorList>
            <person name="Brumfield K.D."/>
        </authorList>
    </citation>
    <scope>NUCLEOTIDE SEQUENCE</scope>
    <source>
        <strain evidence="1">WBS2B-138</strain>
    </source>
</reference>
<sequence length="105" mass="12148">MSKYDYREDRVNDFKSDISKGWIPCDPDTEQRALLIDSESQTYVIRQTSTSNKAEYVEEEIDTSSIDESDIQSLIGTYGYSDDIRQDESFPLLLAEMQFETNNVI</sequence>
<dbReference type="Proteomes" id="UP001253193">
    <property type="component" value="Unassembled WGS sequence"/>
</dbReference>
<proteinExistence type="predicted"/>
<organism evidence="1 2">
    <name type="scientific">Vibrio parahaemolyticus</name>
    <dbReference type="NCBI Taxonomy" id="670"/>
    <lineage>
        <taxon>Bacteria</taxon>
        <taxon>Pseudomonadati</taxon>
        <taxon>Pseudomonadota</taxon>
        <taxon>Gammaproteobacteria</taxon>
        <taxon>Vibrionales</taxon>
        <taxon>Vibrionaceae</taxon>
        <taxon>Vibrio</taxon>
    </lineage>
</organism>
<protein>
    <submittedName>
        <fullName evidence="1">Uncharacterized protein</fullName>
    </submittedName>
</protein>
<name>A0AAW8PYF7_VIBPH</name>
<dbReference type="AlphaFoldDB" id="A0AAW8PYF7"/>